<name>A0ACC6PX97_9ACTN</name>
<accession>A0ACC6PX97</accession>
<evidence type="ECO:0000313" key="1">
    <source>
        <dbReference type="EMBL" id="MEJ8635956.1"/>
    </source>
</evidence>
<keyword evidence="2" id="KW-1185">Reference proteome</keyword>
<organism evidence="1 2">
    <name type="scientific">Streptomyces achmelvichensis</name>
    <dbReference type="NCBI Taxonomy" id="3134111"/>
    <lineage>
        <taxon>Bacteria</taxon>
        <taxon>Bacillati</taxon>
        <taxon>Actinomycetota</taxon>
        <taxon>Actinomycetes</taxon>
        <taxon>Kitasatosporales</taxon>
        <taxon>Streptomycetaceae</taxon>
        <taxon>Streptomyces</taxon>
    </lineage>
</organism>
<evidence type="ECO:0000313" key="2">
    <source>
        <dbReference type="Proteomes" id="UP001377168"/>
    </source>
</evidence>
<dbReference type="Proteomes" id="UP001377168">
    <property type="component" value="Unassembled WGS sequence"/>
</dbReference>
<proteinExistence type="predicted"/>
<comment type="caution">
    <text evidence="1">The sequence shown here is derived from an EMBL/GenBank/DDBJ whole genome shotgun (WGS) entry which is preliminary data.</text>
</comment>
<gene>
    <name evidence="1" type="ORF">WKI67_21565</name>
</gene>
<protein>
    <submittedName>
        <fullName evidence="1">Anti-sigma factor</fullName>
    </submittedName>
</protein>
<dbReference type="EMBL" id="JBBKAJ010000022">
    <property type="protein sequence ID" value="MEJ8635956.1"/>
    <property type="molecule type" value="Genomic_DNA"/>
</dbReference>
<sequence length="246" mass="25390">MTTADLHTATGAYVLHALPEDERAAFETHLAACEACRQEVAELRATAARLGLAVAVTPPDAMRDSVLRRTAGTRQEFKLLTSERMRRPAQRLPRLVMAACVAAAAAFGGIAVWQHEEADSARTAARQAEQREASVADVLAAPDARLQTRALSGGATATVAVSRSEDAAALVVAGLPELPADKVYEAWYAGSGDPRPAGLLQSASGRQLALLDGPVGDATAVAVTVEPAGGSPQPTTVPLGAITLPA</sequence>
<reference evidence="1" key="1">
    <citation type="submission" date="2024-03" db="EMBL/GenBank/DDBJ databases">
        <title>Novel Streptomyces species of biotechnological and ecological value are a feature of Machair soil.</title>
        <authorList>
            <person name="Prole J.R."/>
            <person name="Goodfellow M."/>
            <person name="Allenby N."/>
            <person name="Ward A.C."/>
        </authorList>
    </citation>
    <scope>NUCLEOTIDE SEQUENCE</scope>
    <source>
        <strain evidence="1">MS2.AVA.5</strain>
    </source>
</reference>